<dbReference type="InterPro" id="IPR039437">
    <property type="entry name" value="FrzH/put_lumazine-bd"/>
</dbReference>
<dbReference type="EMBL" id="CP006911">
    <property type="protein sequence ID" value="ALE02055.1"/>
    <property type="molecule type" value="Genomic_DNA"/>
</dbReference>
<dbReference type="OrthoDB" id="5676998at2"/>
<keyword evidence="2" id="KW-1185">Reference proteome</keyword>
<gene>
    <name evidence="1" type="ORF">W908_05535</name>
</gene>
<dbReference type="RefSeq" id="WP_053820270.1">
    <property type="nucleotide sequence ID" value="NZ_CP006911.1"/>
</dbReference>
<dbReference type="AlphaFoldDB" id="A0A0M3T232"/>
<protein>
    <submittedName>
        <fullName evidence="1">Uncharacterized protein</fullName>
    </submittedName>
</protein>
<dbReference type="Pfam" id="PF12893">
    <property type="entry name" value="Lumazine_bd_2"/>
    <property type="match status" value="1"/>
</dbReference>
<dbReference type="Gene3D" id="3.10.450.50">
    <property type="match status" value="1"/>
</dbReference>
<accession>A0A0M3T232</accession>
<name>A0A0M3T232_9GAMM</name>
<dbReference type="InterPro" id="IPR032710">
    <property type="entry name" value="NTF2-like_dom_sf"/>
</dbReference>
<proteinExistence type="predicted"/>
<reference evidence="1 2" key="1">
    <citation type="journal article" date="2015" name="Genome Announc.">
        <title>Genome Sequence of 'Candidatus Thioglobus singularis' Strain PS1, a Mixotroph from the SUP05 Clade of Marine Gammaproteobacteria.</title>
        <authorList>
            <person name="Marshall K.T."/>
            <person name="Morris R.M."/>
        </authorList>
    </citation>
    <scope>NUCLEOTIDE SEQUENCE [LARGE SCALE GENOMIC DNA]</scope>
    <source>
        <strain evidence="1 2">PS1</strain>
    </source>
</reference>
<organism evidence="1 2">
    <name type="scientific">Candidatus Pseudothioglobus singularis PS1</name>
    <dbReference type="NCBI Taxonomy" id="1125411"/>
    <lineage>
        <taxon>Bacteria</taxon>
        <taxon>Pseudomonadati</taxon>
        <taxon>Pseudomonadota</taxon>
        <taxon>Gammaproteobacteria</taxon>
        <taxon>Candidatus Pseudothioglobaceae</taxon>
        <taxon>Candidatus Pseudothioglobus</taxon>
    </lineage>
</organism>
<dbReference type="KEGG" id="tsn:W908_05535"/>
<dbReference type="STRING" id="1125411.W908_05535"/>
<dbReference type="Proteomes" id="UP000068905">
    <property type="component" value="Chromosome"/>
</dbReference>
<dbReference type="SUPFAM" id="SSF54427">
    <property type="entry name" value="NTF2-like"/>
    <property type="match status" value="1"/>
</dbReference>
<sequence>MKDLLEAVHLYFEGIHECDVSKLKEVFHPESSLFDADNGNIFVETIDSFLEDLSMRTSPASVGQIMKSEVLMIDYLSPISSSVKIRIQTHKNVFVDHLAFVKGQNGWKIVSKVWHLEKEEKE</sequence>
<evidence type="ECO:0000313" key="1">
    <source>
        <dbReference type="EMBL" id="ALE02055.1"/>
    </source>
</evidence>
<evidence type="ECO:0000313" key="2">
    <source>
        <dbReference type="Proteomes" id="UP000068905"/>
    </source>
</evidence>